<feature type="chain" id="PRO_5022894070" description="DUF4412 domain-containing protein" evidence="1">
    <location>
        <begin position="20"/>
        <end position="256"/>
    </location>
</feature>
<dbReference type="EMBL" id="SJPH01000001">
    <property type="protein sequence ID" value="TWT48469.1"/>
    <property type="molecule type" value="Genomic_DNA"/>
</dbReference>
<name>A0A5C5WEH0_9BACT</name>
<dbReference type="RefSeq" id="WP_197524653.1">
    <property type="nucleotide sequence ID" value="NZ_SJPH01000001.1"/>
</dbReference>
<dbReference type="Proteomes" id="UP000318995">
    <property type="component" value="Unassembled WGS sequence"/>
</dbReference>
<keyword evidence="1" id="KW-0732">Signal</keyword>
<keyword evidence="3" id="KW-1185">Reference proteome</keyword>
<evidence type="ECO:0000313" key="3">
    <source>
        <dbReference type="Proteomes" id="UP000318995"/>
    </source>
</evidence>
<comment type="caution">
    <text evidence="2">The sequence shown here is derived from an EMBL/GenBank/DDBJ whole genome shotgun (WGS) entry which is preliminary data.</text>
</comment>
<evidence type="ECO:0000256" key="1">
    <source>
        <dbReference type="SAM" id="SignalP"/>
    </source>
</evidence>
<sequence precursor="true">MRTLFTLLLMLSAAALSSAADFRIETRVYAAGESEPVSQSVTLFADGIAYDFRDRDHRVTIFRRGMGSKPGRFVLLDTNGERRTEIGGERVAVVMTKLQRWAALQDDSFLRFVGDPKFEESFDASTGELRLVSDQLSYRLVTMPVANEEAMKELRSFLDAFSQLHTLLEAGLPPGPRMEVNRVLARRSVVPVEVELYSGEIDGEPSLRADHLVTWILSQQDRAKIDLANAQLAEFEEVDNAQFRGKPGHVLALDHK</sequence>
<accession>A0A5C5WEH0</accession>
<feature type="signal peptide" evidence="1">
    <location>
        <begin position="1"/>
        <end position="19"/>
    </location>
</feature>
<evidence type="ECO:0008006" key="4">
    <source>
        <dbReference type="Google" id="ProtNLM"/>
    </source>
</evidence>
<evidence type="ECO:0000313" key="2">
    <source>
        <dbReference type="EMBL" id="TWT48469.1"/>
    </source>
</evidence>
<protein>
    <recommendedName>
        <fullName evidence="4">DUF4412 domain-containing protein</fullName>
    </recommendedName>
</protein>
<dbReference type="AlphaFoldDB" id="A0A5C5WEH0"/>
<gene>
    <name evidence="2" type="ORF">Pla111_02370</name>
</gene>
<proteinExistence type="predicted"/>
<organism evidence="2 3">
    <name type="scientific">Botrimarina hoheduenensis</name>
    <dbReference type="NCBI Taxonomy" id="2528000"/>
    <lineage>
        <taxon>Bacteria</taxon>
        <taxon>Pseudomonadati</taxon>
        <taxon>Planctomycetota</taxon>
        <taxon>Planctomycetia</taxon>
        <taxon>Pirellulales</taxon>
        <taxon>Lacipirellulaceae</taxon>
        <taxon>Botrimarina</taxon>
    </lineage>
</organism>
<reference evidence="2 3" key="1">
    <citation type="submission" date="2019-02" db="EMBL/GenBank/DDBJ databases">
        <title>Deep-cultivation of Planctomycetes and their phenomic and genomic characterization uncovers novel biology.</title>
        <authorList>
            <person name="Wiegand S."/>
            <person name="Jogler M."/>
            <person name="Boedeker C."/>
            <person name="Pinto D."/>
            <person name="Vollmers J."/>
            <person name="Rivas-Marin E."/>
            <person name="Kohn T."/>
            <person name="Peeters S.H."/>
            <person name="Heuer A."/>
            <person name="Rast P."/>
            <person name="Oberbeckmann S."/>
            <person name="Bunk B."/>
            <person name="Jeske O."/>
            <person name="Meyerdierks A."/>
            <person name="Storesund J.E."/>
            <person name="Kallscheuer N."/>
            <person name="Luecker S."/>
            <person name="Lage O.M."/>
            <person name="Pohl T."/>
            <person name="Merkel B.J."/>
            <person name="Hornburger P."/>
            <person name="Mueller R.-W."/>
            <person name="Bruemmer F."/>
            <person name="Labrenz M."/>
            <person name="Spormann A.M."/>
            <person name="Op Den Camp H."/>
            <person name="Overmann J."/>
            <person name="Amann R."/>
            <person name="Jetten M.S.M."/>
            <person name="Mascher T."/>
            <person name="Medema M.H."/>
            <person name="Devos D.P."/>
            <person name="Kaster A.-K."/>
            <person name="Ovreas L."/>
            <person name="Rohde M."/>
            <person name="Galperin M.Y."/>
            <person name="Jogler C."/>
        </authorList>
    </citation>
    <scope>NUCLEOTIDE SEQUENCE [LARGE SCALE GENOMIC DNA]</scope>
    <source>
        <strain evidence="2 3">Pla111</strain>
    </source>
</reference>